<sequence length="509" mass="55391">MADGPTPPPANQDTPDEEKQSNANSANEEGNGGDNGAGPLNGSTTNDSQTPAWEWRDDPANPYNWPKWKKNVQLAMIAITAFSGSLATSIVSPAHGEFMAQFGVSSTVAFLPLSLYVLSLGLGPVLGGPLSEVAGRRIVYLIAPTLGGIFSLACGFTRSFVGLCIMRFLAGFFYAPSLAVGSGVLNEIYYPAERGLPLALFILSPFLGPGLGPVVGVFLVDRKGWPWTQFTVVFLSVFTLIWVLLTPETYHPLLIRRRMSQLHLTPPKQPPFASLVSQFLTIGLVRPLHMILTEPIVGILGLYIACEFGTLYLFFGAFFLVFQGPTYGFTLVQSGLVFLAVALGCVLGTGLVYLCDRFLYRPKVKHFPPNQIPPEHRLYSAMFGTLLLPTALLWFGWSARPGVSPAVPIVAIALFACGNVSLFISSMQYIGDVYHRTNVASAASANALMRYIFGTVFPLFGLQMYRRLGTGWATSVLALIALILLPGPWLLFKYGKKFRAMSKYETASY</sequence>
<dbReference type="CDD" id="cd17323">
    <property type="entry name" value="MFS_Tpo1_MDR_like"/>
    <property type="match status" value="1"/>
</dbReference>
<dbReference type="InterPro" id="IPR036259">
    <property type="entry name" value="MFS_trans_sf"/>
</dbReference>
<evidence type="ECO:0000256" key="1">
    <source>
        <dbReference type="ARBA" id="ARBA00004141"/>
    </source>
</evidence>
<dbReference type="SUPFAM" id="SSF103473">
    <property type="entry name" value="MFS general substrate transporter"/>
    <property type="match status" value="1"/>
</dbReference>
<evidence type="ECO:0000256" key="5">
    <source>
        <dbReference type="SAM" id="MobiDB-lite"/>
    </source>
</evidence>
<keyword evidence="2 6" id="KW-0812">Transmembrane</keyword>
<dbReference type="InterPro" id="IPR005829">
    <property type="entry name" value="Sugar_transporter_CS"/>
</dbReference>
<dbReference type="Pfam" id="PF07690">
    <property type="entry name" value="MFS_1"/>
    <property type="match status" value="1"/>
</dbReference>
<accession>A0ABR1WLP6</accession>
<feature type="transmembrane region" description="Helical" evidence="6">
    <location>
        <begin position="409"/>
        <end position="427"/>
    </location>
</feature>
<comment type="subcellular location">
    <subcellularLocation>
        <location evidence="1">Membrane</location>
        <topology evidence="1">Multi-pass membrane protein</topology>
    </subcellularLocation>
</comment>
<feature type="transmembrane region" description="Helical" evidence="6">
    <location>
        <begin position="471"/>
        <end position="492"/>
    </location>
</feature>
<dbReference type="PANTHER" id="PTHR23502:SF38">
    <property type="entry name" value="POLYAMINE TRANSPORTER 4"/>
    <property type="match status" value="1"/>
</dbReference>
<dbReference type="Gene3D" id="1.20.1250.20">
    <property type="entry name" value="MFS general substrate transporter like domains"/>
    <property type="match status" value="1"/>
</dbReference>
<dbReference type="PROSITE" id="PS00216">
    <property type="entry name" value="SUGAR_TRANSPORT_1"/>
    <property type="match status" value="1"/>
</dbReference>
<feature type="transmembrane region" description="Helical" evidence="6">
    <location>
        <begin position="300"/>
        <end position="322"/>
    </location>
</feature>
<feature type="transmembrane region" description="Helical" evidence="6">
    <location>
        <begin position="270"/>
        <end position="288"/>
    </location>
</feature>
<feature type="transmembrane region" description="Helical" evidence="6">
    <location>
        <begin position="138"/>
        <end position="156"/>
    </location>
</feature>
<evidence type="ECO:0000256" key="4">
    <source>
        <dbReference type="ARBA" id="ARBA00023136"/>
    </source>
</evidence>
<gene>
    <name evidence="8" type="ORF">PG997_005706</name>
</gene>
<dbReference type="InterPro" id="IPR011701">
    <property type="entry name" value="MFS"/>
</dbReference>
<dbReference type="RefSeq" id="XP_066668944.1">
    <property type="nucleotide sequence ID" value="XM_066810021.1"/>
</dbReference>
<feature type="transmembrane region" description="Helical" evidence="6">
    <location>
        <begin position="376"/>
        <end position="397"/>
    </location>
</feature>
<keyword evidence="3 6" id="KW-1133">Transmembrane helix</keyword>
<dbReference type="Proteomes" id="UP001433268">
    <property type="component" value="Unassembled WGS sequence"/>
</dbReference>
<feature type="transmembrane region" description="Helical" evidence="6">
    <location>
        <begin position="98"/>
        <end position="118"/>
    </location>
</feature>
<evidence type="ECO:0000256" key="3">
    <source>
        <dbReference type="ARBA" id="ARBA00022989"/>
    </source>
</evidence>
<feature type="compositionally biased region" description="Pro residues" evidence="5">
    <location>
        <begin position="1"/>
        <end position="10"/>
    </location>
</feature>
<dbReference type="GeneID" id="92043081"/>
<organism evidence="8 9">
    <name type="scientific">Apiospora hydei</name>
    <dbReference type="NCBI Taxonomy" id="1337664"/>
    <lineage>
        <taxon>Eukaryota</taxon>
        <taxon>Fungi</taxon>
        <taxon>Dikarya</taxon>
        <taxon>Ascomycota</taxon>
        <taxon>Pezizomycotina</taxon>
        <taxon>Sordariomycetes</taxon>
        <taxon>Xylariomycetidae</taxon>
        <taxon>Amphisphaeriales</taxon>
        <taxon>Apiosporaceae</taxon>
        <taxon>Apiospora</taxon>
    </lineage>
</organism>
<evidence type="ECO:0000256" key="6">
    <source>
        <dbReference type="SAM" id="Phobius"/>
    </source>
</evidence>
<feature type="transmembrane region" description="Helical" evidence="6">
    <location>
        <begin position="334"/>
        <end position="355"/>
    </location>
</feature>
<feature type="transmembrane region" description="Helical" evidence="6">
    <location>
        <begin position="72"/>
        <end position="91"/>
    </location>
</feature>
<feature type="transmembrane region" description="Helical" evidence="6">
    <location>
        <begin position="448"/>
        <end position="465"/>
    </location>
</feature>
<feature type="transmembrane region" description="Helical" evidence="6">
    <location>
        <begin position="232"/>
        <end position="250"/>
    </location>
</feature>
<evidence type="ECO:0000256" key="2">
    <source>
        <dbReference type="ARBA" id="ARBA00022692"/>
    </source>
</evidence>
<protein>
    <submittedName>
        <fullName evidence="8">Major facilitator superfamily domain-containing protein</fullName>
    </submittedName>
</protein>
<reference evidence="8 9" key="1">
    <citation type="submission" date="2023-01" db="EMBL/GenBank/DDBJ databases">
        <title>Analysis of 21 Apiospora genomes using comparative genomics revels a genus with tremendous synthesis potential of carbohydrate active enzymes and secondary metabolites.</title>
        <authorList>
            <person name="Sorensen T."/>
        </authorList>
    </citation>
    <scope>NUCLEOTIDE SEQUENCE [LARGE SCALE GENOMIC DNA]</scope>
    <source>
        <strain evidence="8 9">CBS 114990</strain>
    </source>
</reference>
<feature type="domain" description="Major facilitator superfamily (MFS) profile" evidence="7">
    <location>
        <begin position="73"/>
        <end position="499"/>
    </location>
</feature>
<keyword evidence="9" id="KW-1185">Reference proteome</keyword>
<dbReference type="InterPro" id="IPR020846">
    <property type="entry name" value="MFS_dom"/>
</dbReference>
<keyword evidence="4 6" id="KW-0472">Membrane</keyword>
<proteinExistence type="predicted"/>
<dbReference type="PANTHER" id="PTHR23502">
    <property type="entry name" value="MAJOR FACILITATOR SUPERFAMILY"/>
    <property type="match status" value="1"/>
</dbReference>
<feature type="region of interest" description="Disordered" evidence="5">
    <location>
        <begin position="1"/>
        <end position="59"/>
    </location>
</feature>
<name>A0ABR1WLP6_9PEZI</name>
<dbReference type="PROSITE" id="PS50850">
    <property type="entry name" value="MFS"/>
    <property type="match status" value="1"/>
</dbReference>
<feature type="transmembrane region" description="Helical" evidence="6">
    <location>
        <begin position="168"/>
        <end position="190"/>
    </location>
</feature>
<comment type="caution">
    <text evidence="8">The sequence shown here is derived from an EMBL/GenBank/DDBJ whole genome shotgun (WGS) entry which is preliminary data.</text>
</comment>
<feature type="transmembrane region" description="Helical" evidence="6">
    <location>
        <begin position="196"/>
        <end position="220"/>
    </location>
</feature>
<evidence type="ECO:0000259" key="7">
    <source>
        <dbReference type="PROSITE" id="PS50850"/>
    </source>
</evidence>
<dbReference type="EMBL" id="JAQQWN010000005">
    <property type="protein sequence ID" value="KAK8084435.1"/>
    <property type="molecule type" value="Genomic_DNA"/>
</dbReference>
<evidence type="ECO:0000313" key="8">
    <source>
        <dbReference type="EMBL" id="KAK8084435.1"/>
    </source>
</evidence>
<evidence type="ECO:0000313" key="9">
    <source>
        <dbReference type="Proteomes" id="UP001433268"/>
    </source>
</evidence>